<keyword evidence="1 2" id="KW-0732">Signal</keyword>
<dbReference type="CDD" id="cd13547">
    <property type="entry name" value="PBP2_Fbp_like_2"/>
    <property type="match status" value="1"/>
</dbReference>
<evidence type="ECO:0000256" key="2">
    <source>
        <dbReference type="SAM" id="SignalP"/>
    </source>
</evidence>
<dbReference type="InterPro" id="IPR026045">
    <property type="entry name" value="Ferric-bd"/>
</dbReference>
<name>A0ABR4TLG6_9PROT</name>
<dbReference type="Pfam" id="PF13343">
    <property type="entry name" value="SBP_bac_6"/>
    <property type="match status" value="1"/>
</dbReference>
<organism evidence="3 4">
    <name type="scientific">Thalassospira permensis NBRC 106175</name>
    <dbReference type="NCBI Taxonomy" id="1353532"/>
    <lineage>
        <taxon>Bacteria</taxon>
        <taxon>Pseudomonadati</taxon>
        <taxon>Pseudomonadota</taxon>
        <taxon>Alphaproteobacteria</taxon>
        <taxon>Rhodospirillales</taxon>
        <taxon>Thalassospiraceae</taxon>
        <taxon>Thalassospira</taxon>
    </lineage>
</organism>
<keyword evidence="4" id="KW-1185">Reference proteome</keyword>
<evidence type="ECO:0000313" key="4">
    <source>
        <dbReference type="Proteomes" id="UP000027463"/>
    </source>
</evidence>
<dbReference type="EMBL" id="AUNC01000027">
    <property type="protein sequence ID" value="KEO54974.1"/>
    <property type="molecule type" value="Genomic_DNA"/>
</dbReference>
<sequence>MWMMRNVLLAAVASAAMMLPVVGQAAEKLVLYTSQPNQDAQTTVDAFKAAYPDVEVEWVRDGTTKLMAKLRAEIAAGDPRPDVLLIADTVTLEGMKGEGLLQAYKSPEASAYEAALYDADGYYYSTKLITTGIVYNTGVEKAPKSWADLADPAMKNQVVMPSPLYSGAALIHLSTLTENKELGWDYYQALAANEARAQGGNGGVFKAVASGEKPYGVVVDFLAIRGKAEGSPVDFVFPTEGVTYVTEPVAIMKDAKNVDAAHKFVDFVLSSKGQELVLDMGYVPARGDMALPEGFPARSDIKLMDFNPAVALEQAEANKKKFADIFGAE</sequence>
<accession>A0ABR4TLG6</accession>
<dbReference type="PANTHER" id="PTHR30006">
    <property type="entry name" value="THIAMINE-BINDING PERIPLASMIC PROTEIN-RELATED"/>
    <property type="match status" value="1"/>
</dbReference>
<feature type="signal peptide" evidence="2">
    <location>
        <begin position="1"/>
        <end position="25"/>
    </location>
</feature>
<gene>
    <name evidence="3" type="ORF">SMB34_19970</name>
</gene>
<dbReference type="Proteomes" id="UP000027463">
    <property type="component" value="Unassembled WGS sequence"/>
</dbReference>
<comment type="caution">
    <text evidence="3">The sequence shown here is derived from an EMBL/GenBank/DDBJ whole genome shotgun (WGS) entry which is preliminary data.</text>
</comment>
<dbReference type="SUPFAM" id="SSF53850">
    <property type="entry name" value="Periplasmic binding protein-like II"/>
    <property type="match status" value="1"/>
</dbReference>
<protein>
    <submittedName>
        <fullName evidence="3">ABC transporter substrate-binding protein</fullName>
    </submittedName>
</protein>
<evidence type="ECO:0000256" key="1">
    <source>
        <dbReference type="ARBA" id="ARBA00022729"/>
    </source>
</evidence>
<dbReference type="Gene3D" id="3.40.190.10">
    <property type="entry name" value="Periplasmic binding protein-like II"/>
    <property type="match status" value="2"/>
</dbReference>
<evidence type="ECO:0000313" key="3">
    <source>
        <dbReference type="EMBL" id="KEO54974.1"/>
    </source>
</evidence>
<dbReference type="PANTHER" id="PTHR30006:SF2">
    <property type="entry name" value="ABC TRANSPORTER SUBSTRATE-BINDING PROTEIN"/>
    <property type="match status" value="1"/>
</dbReference>
<reference evidence="3 4" key="1">
    <citation type="submission" date="2013-07" db="EMBL/GenBank/DDBJ databases">
        <title>Thalassospira permensis NBRC 106175 Genome Sequencing.</title>
        <authorList>
            <person name="Lai Q."/>
            <person name="Shao Z."/>
        </authorList>
    </citation>
    <scope>NUCLEOTIDE SEQUENCE [LARGE SCALE GENOMIC DNA]</scope>
    <source>
        <strain evidence="3 4">NBRC 106175</strain>
    </source>
</reference>
<proteinExistence type="predicted"/>
<dbReference type="PIRSF" id="PIRSF002825">
    <property type="entry name" value="CfbpA"/>
    <property type="match status" value="1"/>
</dbReference>
<feature type="chain" id="PRO_5047090670" evidence="2">
    <location>
        <begin position="26"/>
        <end position="329"/>
    </location>
</feature>